<accession>A0A8H5CUT7</accession>
<evidence type="ECO:0000313" key="4">
    <source>
        <dbReference type="EMBL" id="KAF5347453.1"/>
    </source>
</evidence>
<dbReference type="Pfam" id="PF22999">
    <property type="entry name" value="LTN1_E3_ligase_6th"/>
    <property type="match status" value="2"/>
</dbReference>
<sequence length="585" mass="65328">MKDGTGWLPGYCTEGSEDCRIYFHLRGRSGSGEWRKEVCQALLKQKKNITTTTSSFSPSLPPFANFLLSIVHSAARSDSYRDCRIVREVLGRLFQSGIGGDVVIPEEEANLWIQYARSVSEPEKSAKAPLAGITILSTLVINLPSSSSSTLPRLDRYRNELASALLGVPPSRATSDGLRVLLKLVMGTAPDMEGEVGFLPVQRAVNVVKACQKWVEDGGETMMMIMMRRMRVSVPGSHWSFIFDVLENNIESPLRQNCEIKFNSSRPNSSSTSSSQLTTLARTLRLIGHIQDLASTNKSLRADWSEKRDDIMRGVQNLLMGGSGSEDSSSVGYWSIPEGVCRKLALELVAKYLPNKLMCHLLSALPSSSLTSTNVSPIIEHHKLAYQILQKVAAKYTEHFVFEAGLDTEGVFEAKLPEELMVVLQRTLDFDLEEGTENRGHEQSMKVRMRYIEQIRNLGLIERHFIPNIFGLLGIDRGIVKTFKLDIWSVNEFYVQFYEAGSQCGIQTFAAHLYYRALLVVPSLIYAWVLDCRDRQLSSTIATYTSSHFSPVLIRTELDHVKSPEAQSELSSEDNQLTVKVASGR</sequence>
<dbReference type="GO" id="GO:1990112">
    <property type="term" value="C:RQC complex"/>
    <property type="evidence" value="ECO:0007669"/>
    <property type="project" value="UniProtKB-UniRule"/>
</dbReference>
<feature type="domain" description="E3 ubiquitin-protein ligase listerin HEAT repeat region" evidence="3">
    <location>
        <begin position="371"/>
        <end position="431"/>
    </location>
</feature>
<comment type="catalytic activity">
    <reaction evidence="1">
        <text>S-ubiquitinyl-[E2 ubiquitin-conjugating enzyme]-L-cysteine + [acceptor protein]-L-lysine = [E2 ubiquitin-conjugating enzyme]-L-cysteine + N(6)-ubiquitinyl-[acceptor protein]-L-lysine.</text>
        <dbReference type="EC" id="2.3.2.27"/>
    </reaction>
</comment>
<dbReference type="GO" id="GO:1990116">
    <property type="term" value="P:ribosome-associated ubiquitin-dependent protein catabolic process"/>
    <property type="evidence" value="ECO:0007669"/>
    <property type="project" value="UniProtKB-UniRule"/>
</dbReference>
<reference evidence="4 5" key="1">
    <citation type="journal article" date="2020" name="ISME J.">
        <title>Uncovering the hidden diversity of litter-decomposition mechanisms in mushroom-forming fungi.</title>
        <authorList>
            <person name="Floudas D."/>
            <person name="Bentzer J."/>
            <person name="Ahren D."/>
            <person name="Johansson T."/>
            <person name="Persson P."/>
            <person name="Tunlid A."/>
        </authorList>
    </citation>
    <scope>NUCLEOTIDE SEQUENCE [LARGE SCALE GENOMIC DNA]</scope>
    <source>
        <strain evidence="4 5">CBS 406.79</strain>
    </source>
</reference>
<keyword evidence="1" id="KW-0479">Metal-binding</keyword>
<dbReference type="GO" id="GO:0043023">
    <property type="term" value="F:ribosomal large subunit binding"/>
    <property type="evidence" value="ECO:0007669"/>
    <property type="project" value="TreeGrafter"/>
</dbReference>
<dbReference type="OrthoDB" id="6108at2759"/>
<dbReference type="PANTHER" id="PTHR12389:SF0">
    <property type="entry name" value="E3 UBIQUITIN-PROTEIN LIGASE LISTERIN"/>
    <property type="match status" value="1"/>
</dbReference>
<evidence type="ECO:0000313" key="5">
    <source>
        <dbReference type="Proteomes" id="UP000518752"/>
    </source>
</evidence>
<dbReference type="UniPathway" id="UPA00143"/>
<dbReference type="GO" id="GO:0016567">
    <property type="term" value="P:protein ubiquitination"/>
    <property type="evidence" value="ECO:0007669"/>
    <property type="project" value="UniProtKB-UniPathway"/>
</dbReference>
<comment type="caution">
    <text evidence="4">The sequence shown here is derived from an EMBL/GenBank/DDBJ whole genome shotgun (WGS) entry which is preliminary data.</text>
</comment>
<dbReference type="PANTHER" id="PTHR12389">
    <property type="entry name" value="ZINC FINGER PROTEIN 294"/>
    <property type="match status" value="1"/>
</dbReference>
<keyword evidence="1" id="KW-0808">Transferase</keyword>
<evidence type="ECO:0000259" key="3">
    <source>
        <dbReference type="Pfam" id="PF22999"/>
    </source>
</evidence>
<feature type="domain" description="E3 ubiquitin-protein ligase listerin HEAT repeat region" evidence="3">
    <location>
        <begin position="443"/>
        <end position="562"/>
    </location>
</feature>
<feature type="compositionally biased region" description="Polar residues" evidence="2">
    <location>
        <begin position="565"/>
        <end position="578"/>
    </location>
</feature>
<evidence type="ECO:0000256" key="1">
    <source>
        <dbReference type="RuleBase" id="RU367090"/>
    </source>
</evidence>
<name>A0A8H5CUT7_9AGAR</name>
<comment type="pathway">
    <text evidence="1">Protein modification; protein ubiquitination.</text>
</comment>
<evidence type="ECO:0000256" key="2">
    <source>
        <dbReference type="SAM" id="MobiDB-lite"/>
    </source>
</evidence>
<dbReference type="InterPro" id="IPR054477">
    <property type="entry name" value="LTN1_E3_ligase_6th"/>
</dbReference>
<keyword evidence="1" id="KW-0863">Zinc-finger</keyword>
<dbReference type="Proteomes" id="UP000518752">
    <property type="component" value="Unassembled WGS sequence"/>
</dbReference>
<organism evidence="4 5">
    <name type="scientific">Collybiopsis confluens</name>
    <dbReference type="NCBI Taxonomy" id="2823264"/>
    <lineage>
        <taxon>Eukaryota</taxon>
        <taxon>Fungi</taxon>
        <taxon>Dikarya</taxon>
        <taxon>Basidiomycota</taxon>
        <taxon>Agaricomycotina</taxon>
        <taxon>Agaricomycetes</taxon>
        <taxon>Agaricomycetidae</taxon>
        <taxon>Agaricales</taxon>
        <taxon>Marasmiineae</taxon>
        <taxon>Omphalotaceae</taxon>
        <taxon>Collybiopsis</taxon>
    </lineage>
</organism>
<comment type="similarity">
    <text evidence="1">Belongs to the LTN1 family.</text>
</comment>
<dbReference type="GO" id="GO:0008270">
    <property type="term" value="F:zinc ion binding"/>
    <property type="evidence" value="ECO:0007669"/>
    <property type="project" value="UniProtKB-KW"/>
</dbReference>
<dbReference type="GO" id="GO:0005829">
    <property type="term" value="C:cytosol"/>
    <property type="evidence" value="ECO:0007669"/>
    <property type="project" value="UniProtKB-UniRule"/>
</dbReference>
<feature type="region of interest" description="Disordered" evidence="2">
    <location>
        <begin position="565"/>
        <end position="585"/>
    </location>
</feature>
<dbReference type="EC" id="2.3.2.27" evidence="1"/>
<keyword evidence="5" id="KW-1185">Reference proteome</keyword>
<dbReference type="InterPro" id="IPR039795">
    <property type="entry name" value="LTN1/Rkr1"/>
</dbReference>
<comment type="function">
    <text evidence="1">E3 ubiquitin-protein ligase. Component of the ribosome quality control complex (RQC), a ribosome-associated complex that mediates ubiquitination and extraction of incompletely synthesized nascent chains for proteasomal degradation.</text>
</comment>
<keyword evidence="1" id="KW-0833">Ubl conjugation pathway</keyword>
<comment type="subunit">
    <text evidence="1">Component of the ribosome quality control complex (RQC).</text>
</comment>
<dbReference type="AlphaFoldDB" id="A0A8H5CUT7"/>
<protein>
    <recommendedName>
        <fullName evidence="1">E3 ubiquitin-protein ligase listerin</fullName>
        <ecNumber evidence="1">2.3.2.27</ecNumber>
    </recommendedName>
    <alternativeName>
        <fullName evidence="1">RING-type E3 ubiquitin transferase listerin</fullName>
    </alternativeName>
</protein>
<dbReference type="GO" id="GO:0061630">
    <property type="term" value="F:ubiquitin protein ligase activity"/>
    <property type="evidence" value="ECO:0007669"/>
    <property type="project" value="UniProtKB-UniRule"/>
</dbReference>
<proteinExistence type="inferred from homology"/>
<dbReference type="EMBL" id="JAACJN010000337">
    <property type="protein sequence ID" value="KAF5347453.1"/>
    <property type="molecule type" value="Genomic_DNA"/>
</dbReference>
<gene>
    <name evidence="4" type="ORF">D9757_013818</name>
</gene>
<keyword evidence="1" id="KW-0862">Zinc</keyword>
<dbReference type="GO" id="GO:0072344">
    <property type="term" value="P:rescue of stalled ribosome"/>
    <property type="evidence" value="ECO:0007669"/>
    <property type="project" value="UniProtKB-UniRule"/>
</dbReference>